<evidence type="ECO:0000256" key="6">
    <source>
        <dbReference type="ARBA" id="ARBA00023014"/>
    </source>
</evidence>
<dbReference type="InterPro" id="IPR058240">
    <property type="entry name" value="rSAM_sf"/>
</dbReference>
<gene>
    <name evidence="9" type="ORF">C477_18810</name>
</gene>
<accession>M0BW66</accession>
<dbReference type="PATRIC" id="fig|1227488.3.peg.3770"/>
<dbReference type="InterPro" id="IPR013785">
    <property type="entry name" value="Aldolase_TIM"/>
</dbReference>
<keyword evidence="4" id="KW-0479">Metal-binding</keyword>
<keyword evidence="6" id="KW-0411">Iron-sulfur</keyword>
<evidence type="ECO:0000256" key="2">
    <source>
        <dbReference type="ARBA" id="ARBA00022485"/>
    </source>
</evidence>
<feature type="region of interest" description="Disordered" evidence="7">
    <location>
        <begin position="493"/>
        <end position="532"/>
    </location>
</feature>
<dbReference type="SUPFAM" id="SSF102114">
    <property type="entry name" value="Radical SAM enzymes"/>
    <property type="match status" value="1"/>
</dbReference>
<dbReference type="PANTHER" id="PTHR43076">
    <property type="entry name" value="FO SYNTHASE (COFH)"/>
    <property type="match status" value="1"/>
</dbReference>
<dbReference type="Pfam" id="PF19288">
    <property type="entry name" value="CofH_C"/>
    <property type="match status" value="1"/>
</dbReference>
<sequence length="532" mass="58937">MGGDEATISTDTESERSGFRLDAERNGASDRLAAADDDRLDSRRWRDDASAGSNSHRLANPLCFSHCTGIHTPMERPVTEADLTFDHVPQTDQSFENALEKARDGDRLTVDDAIELFTTGTDGEGIDQRRKERVLEAADRRRAEVVGEEVTFVANLNNNVTTACNVGCLFCNFKDAAHTFESDAEVETAGFTKTPDESREIVADAVDRGIYEVTSVSGLHPAFALDAEQREILEAHPEPKEINYKPPERYDTSPGTYTDQIAAMSVDGVHVHSMTPEEAYHARRGTDWSYEEVFRRLKDAGLDTVPGTAAEILVEEVRDVICPGKIDTEEWLEAMEAAANVGLGMTATIMYGHVENEAHRALHLKRIRDLQDRTGNITEFVPLSFVHQNTPLFEHDVVSSGPSIDEDELMIAVSRLFLDNVDHVQSSWVKYGDEQGLKMLSCGADDYMGTILSEEITKRAGGGYGEFRSFEDYVEMISSIGRVPVERSTDYEKRRVIDPESPPFGPQLGPNADGTPLLTEDERAERALPADD</sequence>
<dbReference type="PANTHER" id="PTHR43076:SF1">
    <property type="entry name" value="LIPOYL SYNTHASE 2"/>
    <property type="match status" value="1"/>
</dbReference>
<dbReference type="CDD" id="cd01335">
    <property type="entry name" value="Radical_SAM"/>
    <property type="match status" value="1"/>
</dbReference>
<feature type="domain" description="Radical SAM core" evidence="8">
    <location>
        <begin position="150"/>
        <end position="419"/>
    </location>
</feature>
<evidence type="ECO:0000313" key="9">
    <source>
        <dbReference type="EMBL" id="ELZ15266.1"/>
    </source>
</evidence>
<evidence type="ECO:0000256" key="7">
    <source>
        <dbReference type="SAM" id="MobiDB-lite"/>
    </source>
</evidence>
<dbReference type="PROSITE" id="PS51918">
    <property type="entry name" value="RADICAL_SAM"/>
    <property type="match status" value="1"/>
</dbReference>
<dbReference type="GO" id="GO:0046872">
    <property type="term" value="F:metal ion binding"/>
    <property type="evidence" value="ECO:0007669"/>
    <property type="project" value="UniProtKB-KW"/>
</dbReference>
<evidence type="ECO:0000259" key="8">
    <source>
        <dbReference type="PROSITE" id="PS51918"/>
    </source>
</evidence>
<evidence type="ECO:0000256" key="1">
    <source>
        <dbReference type="ARBA" id="ARBA00001966"/>
    </source>
</evidence>
<dbReference type="InterPro" id="IPR045567">
    <property type="entry name" value="CofH/MnqC-like_C"/>
</dbReference>
<dbReference type="NCBIfam" id="NF005609">
    <property type="entry name" value="PRK07360.1"/>
    <property type="match status" value="1"/>
</dbReference>
<dbReference type="STRING" id="1227488.C477_18810"/>
<dbReference type="AlphaFoldDB" id="M0BW66"/>
<reference evidence="9 10" key="1">
    <citation type="journal article" date="2014" name="PLoS Genet.">
        <title>Phylogenetically driven sequencing of extremely halophilic archaea reveals strategies for static and dynamic osmo-response.</title>
        <authorList>
            <person name="Becker E.A."/>
            <person name="Seitzer P.M."/>
            <person name="Tritt A."/>
            <person name="Larsen D."/>
            <person name="Krusor M."/>
            <person name="Yao A.I."/>
            <person name="Wu D."/>
            <person name="Madern D."/>
            <person name="Eisen J.A."/>
            <person name="Darling A.E."/>
            <person name="Facciotti M.T."/>
        </authorList>
    </citation>
    <scope>NUCLEOTIDE SEQUENCE [LARGE SCALE GENOMIC DNA]</scope>
    <source>
        <strain evidence="9 10">JCM 13891</strain>
    </source>
</reference>
<proteinExistence type="predicted"/>
<dbReference type="SFLD" id="SFLDG01064">
    <property type="entry name" value="F420__menaquinone_cofactor_bio"/>
    <property type="match status" value="1"/>
</dbReference>
<comment type="cofactor">
    <cofactor evidence="1">
        <name>[4Fe-4S] cluster</name>
        <dbReference type="ChEBI" id="CHEBI:49883"/>
    </cofactor>
</comment>
<dbReference type="Pfam" id="PF04055">
    <property type="entry name" value="Radical_SAM"/>
    <property type="match status" value="1"/>
</dbReference>
<evidence type="ECO:0000256" key="4">
    <source>
        <dbReference type="ARBA" id="ARBA00022723"/>
    </source>
</evidence>
<protein>
    <submittedName>
        <fullName evidence="9">FO synthase subunit 2</fullName>
    </submittedName>
</protein>
<feature type="compositionally biased region" description="Basic and acidic residues" evidence="7">
    <location>
        <begin position="520"/>
        <end position="532"/>
    </location>
</feature>
<dbReference type="Gene3D" id="3.20.20.70">
    <property type="entry name" value="Aldolase class I"/>
    <property type="match status" value="1"/>
</dbReference>
<dbReference type="SFLD" id="SFLDG01388">
    <property type="entry name" value="7_8-didemethyl-8-hydroxy-5-dea"/>
    <property type="match status" value="1"/>
</dbReference>
<feature type="region of interest" description="Disordered" evidence="7">
    <location>
        <begin position="1"/>
        <end position="58"/>
    </location>
</feature>
<name>M0BW66_9EURY</name>
<keyword evidence="10" id="KW-1185">Reference proteome</keyword>
<dbReference type="eggNOG" id="arCOG00656">
    <property type="taxonomic scope" value="Archaea"/>
</dbReference>
<dbReference type="InterPro" id="IPR007197">
    <property type="entry name" value="rSAM"/>
</dbReference>
<dbReference type="SFLD" id="SFLDS00029">
    <property type="entry name" value="Radical_SAM"/>
    <property type="match status" value="1"/>
</dbReference>
<dbReference type="EMBL" id="AOIS01000058">
    <property type="protein sequence ID" value="ELZ15266.1"/>
    <property type="molecule type" value="Genomic_DNA"/>
</dbReference>
<dbReference type="GO" id="GO:0044689">
    <property type="term" value="F:7,8-didemethyl-8-hydroxy-5-deazariboflavin synthase activity"/>
    <property type="evidence" value="ECO:0007669"/>
    <property type="project" value="TreeGrafter"/>
</dbReference>
<evidence type="ECO:0000256" key="3">
    <source>
        <dbReference type="ARBA" id="ARBA00022691"/>
    </source>
</evidence>
<evidence type="ECO:0000313" key="10">
    <source>
        <dbReference type="Proteomes" id="UP000011657"/>
    </source>
</evidence>
<dbReference type="InterPro" id="IPR034405">
    <property type="entry name" value="F420"/>
</dbReference>
<organism evidence="9 10">
    <name type="scientific">Haloterrigena salina JCM 13891</name>
    <dbReference type="NCBI Taxonomy" id="1227488"/>
    <lineage>
        <taxon>Archaea</taxon>
        <taxon>Methanobacteriati</taxon>
        <taxon>Methanobacteriota</taxon>
        <taxon>Stenosarchaea group</taxon>
        <taxon>Halobacteria</taxon>
        <taxon>Halobacteriales</taxon>
        <taxon>Natrialbaceae</taxon>
        <taxon>Haloterrigena</taxon>
    </lineage>
</organism>
<keyword evidence="5" id="KW-0408">Iron</keyword>
<feature type="compositionally biased region" description="Basic and acidic residues" evidence="7">
    <location>
        <begin position="13"/>
        <end position="49"/>
    </location>
</feature>
<keyword evidence="3" id="KW-0949">S-adenosyl-L-methionine</keyword>
<keyword evidence="2" id="KW-0004">4Fe-4S</keyword>
<dbReference type="GO" id="GO:0051539">
    <property type="term" value="F:4 iron, 4 sulfur cluster binding"/>
    <property type="evidence" value="ECO:0007669"/>
    <property type="project" value="UniProtKB-KW"/>
</dbReference>
<comment type="caution">
    <text evidence="9">The sequence shown here is derived from an EMBL/GenBank/DDBJ whole genome shotgun (WGS) entry which is preliminary data.</text>
</comment>
<evidence type="ECO:0000256" key="5">
    <source>
        <dbReference type="ARBA" id="ARBA00023004"/>
    </source>
</evidence>
<dbReference type="Proteomes" id="UP000011657">
    <property type="component" value="Unassembled WGS sequence"/>
</dbReference>